<comment type="caution">
    <text evidence="8">The sequence shown here is derived from an EMBL/GenBank/DDBJ whole genome shotgun (WGS) entry which is preliminary data.</text>
</comment>
<proteinExistence type="predicted"/>
<keyword evidence="3" id="KW-0378">Hydrolase</keyword>
<gene>
    <name evidence="8" type="ORF">MUB52_13520</name>
</gene>
<dbReference type="PANTHER" id="PTHR43694">
    <property type="entry name" value="RIBONUCLEASE J"/>
    <property type="match status" value="1"/>
</dbReference>
<evidence type="ECO:0000256" key="6">
    <source>
        <dbReference type="ARBA" id="ARBA00022884"/>
    </source>
</evidence>
<evidence type="ECO:0000256" key="5">
    <source>
        <dbReference type="ARBA" id="ARBA00022839"/>
    </source>
</evidence>
<evidence type="ECO:0000256" key="1">
    <source>
        <dbReference type="ARBA" id="ARBA00022722"/>
    </source>
</evidence>
<keyword evidence="4" id="KW-0862">Zinc</keyword>
<dbReference type="InterPro" id="IPR042173">
    <property type="entry name" value="RNase_J_2"/>
</dbReference>
<dbReference type="Pfam" id="PF22505">
    <property type="entry name" value="RNase_J_b_CASP"/>
    <property type="match status" value="1"/>
</dbReference>
<dbReference type="Proteomes" id="UP001208690">
    <property type="component" value="Unassembled WGS sequence"/>
</dbReference>
<dbReference type="Pfam" id="PF07521">
    <property type="entry name" value="RMMBL"/>
    <property type="match status" value="1"/>
</dbReference>
<dbReference type="Pfam" id="PF00753">
    <property type="entry name" value="Lactamase_B"/>
    <property type="match status" value="1"/>
</dbReference>
<dbReference type="SMART" id="SM00849">
    <property type="entry name" value="Lactamase_B"/>
    <property type="match status" value="1"/>
</dbReference>
<dbReference type="Pfam" id="PF17770">
    <property type="entry name" value="RNase_J_C"/>
    <property type="match status" value="1"/>
</dbReference>
<dbReference type="PANTHER" id="PTHR43694:SF1">
    <property type="entry name" value="RIBONUCLEASE J"/>
    <property type="match status" value="1"/>
</dbReference>
<organism evidence="8 9">
    <name type="scientific">Roseobacter sinensis</name>
    <dbReference type="NCBI Taxonomy" id="2931391"/>
    <lineage>
        <taxon>Bacteria</taxon>
        <taxon>Pseudomonadati</taxon>
        <taxon>Pseudomonadota</taxon>
        <taxon>Alphaproteobacteria</taxon>
        <taxon>Rhodobacterales</taxon>
        <taxon>Roseobacteraceae</taxon>
        <taxon>Roseobacter</taxon>
    </lineage>
</organism>
<dbReference type="InterPro" id="IPR041636">
    <property type="entry name" value="RNase_J_C"/>
</dbReference>
<dbReference type="Gene3D" id="3.60.15.10">
    <property type="entry name" value="Ribonuclease Z/Hydroxyacylglutathione hydrolase-like"/>
    <property type="match status" value="1"/>
</dbReference>
<dbReference type="RefSeq" id="WP_263844764.1">
    <property type="nucleotide sequence ID" value="NZ_JALIEB010000008.1"/>
</dbReference>
<dbReference type="InterPro" id="IPR036866">
    <property type="entry name" value="RibonucZ/Hydroxyglut_hydro"/>
</dbReference>
<keyword evidence="9" id="KW-1185">Reference proteome</keyword>
<dbReference type="EMBL" id="JALIEB010000008">
    <property type="protein sequence ID" value="MCV3272451.1"/>
    <property type="molecule type" value="Genomic_DNA"/>
</dbReference>
<dbReference type="SUPFAM" id="SSF56281">
    <property type="entry name" value="Metallo-hydrolase/oxidoreductase"/>
    <property type="match status" value="1"/>
</dbReference>
<dbReference type="PROSITE" id="PS01292">
    <property type="entry name" value="UPF0036"/>
    <property type="match status" value="1"/>
</dbReference>
<reference evidence="8 9" key="1">
    <citation type="submission" date="2022-04" db="EMBL/GenBank/DDBJ databases">
        <title>Roseobacter sp. WL0113 is a bacterium isolated from neritic sediment.</title>
        <authorList>
            <person name="Wang L."/>
            <person name="He W."/>
            <person name="Zhang D.-F."/>
        </authorList>
    </citation>
    <scope>NUCLEOTIDE SEQUENCE [LARGE SCALE GENOMIC DNA]</scope>
    <source>
        <strain evidence="8 9">WL0113</strain>
    </source>
</reference>
<keyword evidence="5" id="KW-0269">Exonuclease</keyword>
<evidence type="ECO:0000259" key="7">
    <source>
        <dbReference type="SMART" id="SM00849"/>
    </source>
</evidence>
<evidence type="ECO:0000256" key="3">
    <source>
        <dbReference type="ARBA" id="ARBA00022801"/>
    </source>
</evidence>
<evidence type="ECO:0000256" key="4">
    <source>
        <dbReference type="ARBA" id="ARBA00022833"/>
    </source>
</evidence>
<evidence type="ECO:0000313" key="9">
    <source>
        <dbReference type="Proteomes" id="UP001208690"/>
    </source>
</evidence>
<keyword evidence="1" id="KW-0540">Nuclease</keyword>
<dbReference type="InterPro" id="IPR001279">
    <property type="entry name" value="Metallo-B-lactamas"/>
</dbReference>
<sequence length="555" mass="60430">MSNERLIYLALGGAGEIGMNCYVYGYGRPGKERLIVVDLGVAFPDMETSPGVDLILPDISWLVERRDRIEAVFITHAHEDHIGAVAHTYDQLRAPIYARPFTANIAQRKMEEQGHPEDAVQVVSPWPQQLTAGPFSVGFLPISHSIPESSAMVIDSPDGRVIHSGDFKLDETPLVGEPFDAELWAEVSKPGVKALICDSTNVFSQHAGRSEASVGPEITKLVEQAKGMVVATTFASNVARVKTLAEAGERAGRSIVLMGRAMKRMVEAAVESGVLSDFPRIVQPEDAKDIPRENLMLLVTGSQGERRAASAQLSRGKYQGVEMKEGDLFLFSSKTIPGNEKGVIRIINAFSEQGVDVVDDSTGLYHVSGHANRPDLERLTGIVKPQVVIPMHGEHRHLREHVKLAERNGMTGVLAVNGMMVDLSGNQPTIAEYIETGRTYLDGTVQIGALDGVVRDRIRMALNGHVVVTVILDDEDEPLGEPWCELMGLPETGSSRASLADVLEADLGQWLARAGAKTLRDDDKLHEGLKRTVRQTALDEIGRKPEVTVVVSRLS</sequence>
<keyword evidence="6" id="KW-0694">RNA-binding</keyword>
<keyword evidence="2" id="KW-0479">Metal-binding</keyword>
<dbReference type="InterPro" id="IPR011108">
    <property type="entry name" value="RMMBL"/>
</dbReference>
<dbReference type="InterPro" id="IPR055132">
    <property type="entry name" value="RNase_J_b_CASP"/>
</dbReference>
<dbReference type="Gene3D" id="3.10.20.580">
    <property type="match status" value="1"/>
</dbReference>
<name>A0ABT3BFT8_9RHOB</name>
<feature type="domain" description="Metallo-beta-lactamase" evidence="7">
    <location>
        <begin position="18"/>
        <end position="218"/>
    </location>
</feature>
<dbReference type="CDD" id="cd07714">
    <property type="entry name" value="RNaseJ_MBL-fold"/>
    <property type="match status" value="1"/>
</dbReference>
<dbReference type="InterPro" id="IPR001587">
    <property type="entry name" value="RNase_J_CS"/>
</dbReference>
<accession>A0ABT3BFT8</accession>
<dbReference type="Gene3D" id="3.40.50.10710">
    <property type="entry name" value="Metallo-hydrolase/oxidoreductase"/>
    <property type="match status" value="1"/>
</dbReference>
<protein>
    <submittedName>
        <fullName evidence="8">Ribonuclease J</fullName>
    </submittedName>
</protein>
<evidence type="ECO:0000313" key="8">
    <source>
        <dbReference type="EMBL" id="MCV3272451.1"/>
    </source>
</evidence>
<evidence type="ECO:0000256" key="2">
    <source>
        <dbReference type="ARBA" id="ARBA00022723"/>
    </source>
</evidence>